<organism evidence="9 10">
    <name type="scientific">Tengunoibacter tsumagoiensis</name>
    <dbReference type="NCBI Taxonomy" id="2014871"/>
    <lineage>
        <taxon>Bacteria</taxon>
        <taxon>Bacillati</taxon>
        <taxon>Chloroflexota</taxon>
        <taxon>Ktedonobacteria</taxon>
        <taxon>Ktedonobacterales</taxon>
        <taxon>Dictyobacteraceae</taxon>
        <taxon>Tengunoibacter</taxon>
    </lineage>
</organism>
<keyword evidence="10" id="KW-1185">Reference proteome</keyword>
<dbReference type="GO" id="GO:0050660">
    <property type="term" value="F:flavin adenine dinucleotide binding"/>
    <property type="evidence" value="ECO:0007669"/>
    <property type="project" value="InterPro"/>
</dbReference>
<dbReference type="Pfam" id="PF00441">
    <property type="entry name" value="Acyl-CoA_dh_1"/>
    <property type="match status" value="1"/>
</dbReference>
<keyword evidence="3 5" id="KW-0285">Flavoprotein</keyword>
<accession>A0A402A923</accession>
<keyword evidence="5" id="KW-0560">Oxidoreductase</keyword>
<dbReference type="InterPro" id="IPR006091">
    <property type="entry name" value="Acyl-CoA_Oxase/DH_mid-dom"/>
</dbReference>
<evidence type="ECO:0000256" key="5">
    <source>
        <dbReference type="RuleBase" id="RU362125"/>
    </source>
</evidence>
<dbReference type="GO" id="GO:0003995">
    <property type="term" value="F:acyl-CoA dehydrogenase activity"/>
    <property type="evidence" value="ECO:0007669"/>
    <property type="project" value="TreeGrafter"/>
</dbReference>
<feature type="domain" description="Acyl-CoA dehydrogenase/oxidase N-terminal" evidence="8">
    <location>
        <begin position="6"/>
        <end position="117"/>
    </location>
</feature>
<gene>
    <name evidence="9" type="ORF">KTT_55210</name>
</gene>
<keyword evidence="4 5" id="KW-0274">FAD</keyword>
<dbReference type="PANTHER" id="PTHR43884:SF12">
    <property type="entry name" value="ISOVALERYL-COA DEHYDROGENASE, MITOCHONDRIAL-RELATED"/>
    <property type="match status" value="1"/>
</dbReference>
<dbReference type="InterPro" id="IPR046373">
    <property type="entry name" value="Acyl-CoA_Oxase/DH_mid-dom_sf"/>
</dbReference>
<dbReference type="Proteomes" id="UP000287352">
    <property type="component" value="Unassembled WGS sequence"/>
</dbReference>
<dbReference type="Gene3D" id="2.40.110.10">
    <property type="entry name" value="Butyryl-CoA Dehydrogenase, subunit A, domain 2"/>
    <property type="match status" value="1"/>
</dbReference>
<dbReference type="RefSeq" id="WP_126583087.1">
    <property type="nucleotide sequence ID" value="NZ_BIFR01000002.1"/>
</dbReference>
<dbReference type="AlphaFoldDB" id="A0A402A923"/>
<proteinExistence type="inferred from homology"/>
<dbReference type="Pfam" id="PF02771">
    <property type="entry name" value="Acyl-CoA_dh_N"/>
    <property type="match status" value="1"/>
</dbReference>
<dbReference type="InterPro" id="IPR009075">
    <property type="entry name" value="AcylCo_DH/oxidase_C"/>
</dbReference>
<sequence length="380" mass="41622">MDNLVTDQQKQRQIGFRAFVDEEVIPIVDQYDQEEQTPPELIKKMARAGYLGAAIPVEYGGSAFDAITLGFLCEEFGRGCSSLRSLLTVHTMVASAILRWGTKDQKAHWLPKLATGEIIGAFGLSEPNVGSDAKSVETVAVPTDKGYLLNGKKKWTTYGQIADLFLIFAQCKGSVTAFLVEATAAGFSRRPLHGIFGTSASMLAEITLEDCLIPRTQLLGGIGFGLASVATATLDSGRYTVAWGSVGILQACLESCLRYTSTRQQFGVPLKEHQLIQQLITRMMTDTRAARLLCLQAGFLKDGGDPRTVMETWVAKYFASTAAVRAANDALQIHGANGFSREYYAVQRYLRDAKVMEVIEGSTQIQEITIARYGYQEQSR</sequence>
<dbReference type="EMBL" id="BIFR01000002">
    <property type="protein sequence ID" value="GCE15662.1"/>
    <property type="molecule type" value="Genomic_DNA"/>
</dbReference>
<comment type="cofactor">
    <cofactor evidence="1 5">
        <name>FAD</name>
        <dbReference type="ChEBI" id="CHEBI:57692"/>
    </cofactor>
</comment>
<evidence type="ECO:0000256" key="4">
    <source>
        <dbReference type="ARBA" id="ARBA00022827"/>
    </source>
</evidence>
<evidence type="ECO:0000259" key="7">
    <source>
        <dbReference type="Pfam" id="PF02770"/>
    </source>
</evidence>
<dbReference type="PANTHER" id="PTHR43884">
    <property type="entry name" value="ACYL-COA DEHYDROGENASE"/>
    <property type="match status" value="1"/>
</dbReference>
<comment type="caution">
    <text evidence="9">The sequence shown here is derived from an EMBL/GenBank/DDBJ whole genome shotgun (WGS) entry which is preliminary data.</text>
</comment>
<dbReference type="FunFam" id="1.20.140.10:FF:000004">
    <property type="entry name" value="Acyl-CoA dehydrogenase FadE25"/>
    <property type="match status" value="1"/>
</dbReference>
<dbReference type="Gene3D" id="1.20.140.10">
    <property type="entry name" value="Butyryl-CoA Dehydrogenase, subunit A, domain 3"/>
    <property type="match status" value="1"/>
</dbReference>
<feature type="domain" description="Acyl-CoA dehydrogenase/oxidase C-terminal" evidence="6">
    <location>
        <begin position="228"/>
        <end position="372"/>
    </location>
</feature>
<dbReference type="Gene3D" id="1.10.540.10">
    <property type="entry name" value="Acyl-CoA dehydrogenase/oxidase, N-terminal domain"/>
    <property type="match status" value="1"/>
</dbReference>
<dbReference type="SUPFAM" id="SSF47203">
    <property type="entry name" value="Acyl-CoA dehydrogenase C-terminal domain-like"/>
    <property type="match status" value="1"/>
</dbReference>
<dbReference type="InterPro" id="IPR013786">
    <property type="entry name" value="AcylCoA_DH/ox_N"/>
</dbReference>
<dbReference type="OrthoDB" id="9778581at2"/>
<evidence type="ECO:0000259" key="6">
    <source>
        <dbReference type="Pfam" id="PF00441"/>
    </source>
</evidence>
<dbReference type="InterPro" id="IPR009100">
    <property type="entry name" value="AcylCoA_DH/oxidase_NM_dom_sf"/>
</dbReference>
<evidence type="ECO:0000256" key="2">
    <source>
        <dbReference type="ARBA" id="ARBA00009347"/>
    </source>
</evidence>
<feature type="domain" description="Acyl-CoA oxidase/dehydrogenase middle" evidence="7">
    <location>
        <begin position="121"/>
        <end position="211"/>
    </location>
</feature>
<dbReference type="InterPro" id="IPR037069">
    <property type="entry name" value="AcylCoA_DH/ox_N_sf"/>
</dbReference>
<comment type="similarity">
    <text evidence="2 5">Belongs to the acyl-CoA dehydrogenase family.</text>
</comment>
<dbReference type="Pfam" id="PF02770">
    <property type="entry name" value="Acyl-CoA_dh_M"/>
    <property type="match status" value="1"/>
</dbReference>
<evidence type="ECO:0000256" key="1">
    <source>
        <dbReference type="ARBA" id="ARBA00001974"/>
    </source>
</evidence>
<evidence type="ECO:0000313" key="10">
    <source>
        <dbReference type="Proteomes" id="UP000287352"/>
    </source>
</evidence>
<evidence type="ECO:0000259" key="8">
    <source>
        <dbReference type="Pfam" id="PF02771"/>
    </source>
</evidence>
<evidence type="ECO:0000256" key="3">
    <source>
        <dbReference type="ARBA" id="ARBA00022630"/>
    </source>
</evidence>
<name>A0A402A923_9CHLR</name>
<dbReference type="SUPFAM" id="SSF56645">
    <property type="entry name" value="Acyl-CoA dehydrogenase NM domain-like"/>
    <property type="match status" value="1"/>
</dbReference>
<reference evidence="10" key="1">
    <citation type="submission" date="2018-12" db="EMBL/GenBank/DDBJ databases">
        <title>Tengunoibacter tsumagoiensis gen. nov., sp. nov., Dictyobacter kobayashii sp. nov., D. alpinus sp. nov., and D. joshuensis sp. nov. and description of Dictyobacteraceae fam. nov. within the order Ktedonobacterales isolated from Tengu-no-mugimeshi.</title>
        <authorList>
            <person name="Wang C.M."/>
            <person name="Zheng Y."/>
            <person name="Sakai Y."/>
            <person name="Toyoda A."/>
            <person name="Minakuchi Y."/>
            <person name="Abe K."/>
            <person name="Yokota A."/>
            <person name="Yabe S."/>
        </authorList>
    </citation>
    <scope>NUCLEOTIDE SEQUENCE [LARGE SCALE GENOMIC DNA]</scope>
    <source>
        <strain evidence="10">Uno3</strain>
    </source>
</reference>
<evidence type="ECO:0000313" key="9">
    <source>
        <dbReference type="EMBL" id="GCE15662.1"/>
    </source>
</evidence>
<protein>
    <submittedName>
        <fullName evidence="9">Acyl-CoA dehydrogenase</fullName>
    </submittedName>
</protein>
<dbReference type="InterPro" id="IPR036250">
    <property type="entry name" value="AcylCo_DH-like_C"/>
</dbReference>
<dbReference type="PIRSF" id="PIRSF016578">
    <property type="entry name" value="HsaA"/>
    <property type="match status" value="1"/>
</dbReference>